<protein>
    <recommendedName>
        <fullName evidence="3">Outer membrane lipoprotein-sorting protein</fullName>
    </recommendedName>
</protein>
<dbReference type="OrthoDB" id="118204at2"/>
<name>A0A1H5Y665_9BACT</name>
<dbReference type="RefSeq" id="WP_103933032.1">
    <property type="nucleotide sequence ID" value="NZ_FNVA01000003.1"/>
</dbReference>
<dbReference type="EMBL" id="FNVA01000003">
    <property type="protein sequence ID" value="SEG19471.1"/>
    <property type="molecule type" value="Genomic_DNA"/>
</dbReference>
<sequence>MRNFKALPVAVMGVSLGLTGCFHTTRTVQKIQAPETFKSATVQELEQQVSERAAAMKTLSASVLLTLSTGGGKEGEVKTYTAFRGYIFVRQPADLRVILQLPVLGSRAMDMVSDGKMFTMIIPPRNKAIVGTNVVTKPSENKMENLRPPVFLDSLLIHGIEADEFVSLTESTRTLPPQPKQKFLLQEPDYDLTVMKRREGNILSPTRVIHISRVTMLPYEQDIYDDKGRVETQAVYENYQDYNGQQFPARVTISRPLDEYSLQIDVTKLTINDELMDDQFVPPKIQPGMTVQRMN</sequence>
<evidence type="ECO:0000313" key="2">
    <source>
        <dbReference type="Proteomes" id="UP000236728"/>
    </source>
</evidence>
<gene>
    <name evidence="1" type="ORF">SAMN05421819_2143</name>
</gene>
<proteinExistence type="predicted"/>
<dbReference type="Proteomes" id="UP000236728">
    <property type="component" value="Unassembled WGS sequence"/>
</dbReference>
<dbReference type="InterPro" id="IPR025634">
    <property type="entry name" value="DUF4292"/>
</dbReference>
<keyword evidence="2" id="KW-1185">Reference proteome</keyword>
<dbReference type="AlphaFoldDB" id="A0A1H5Y665"/>
<reference evidence="1 2" key="1">
    <citation type="submission" date="2016-10" db="EMBL/GenBank/DDBJ databases">
        <authorList>
            <person name="de Groot N.N."/>
        </authorList>
    </citation>
    <scope>NUCLEOTIDE SEQUENCE [LARGE SCALE GENOMIC DNA]</scope>
    <source>
        <strain evidence="1 2">DSM 22489</strain>
    </source>
</reference>
<dbReference type="Gene3D" id="2.50.20.10">
    <property type="entry name" value="Lipoprotein localisation LolA/LolB/LppX"/>
    <property type="match status" value="1"/>
</dbReference>
<dbReference type="PROSITE" id="PS51257">
    <property type="entry name" value="PROKAR_LIPOPROTEIN"/>
    <property type="match status" value="1"/>
</dbReference>
<accession>A0A1H5Y665</accession>
<organism evidence="1 2">
    <name type="scientific">Bryocella elongata</name>
    <dbReference type="NCBI Taxonomy" id="863522"/>
    <lineage>
        <taxon>Bacteria</taxon>
        <taxon>Pseudomonadati</taxon>
        <taxon>Acidobacteriota</taxon>
        <taxon>Terriglobia</taxon>
        <taxon>Terriglobales</taxon>
        <taxon>Acidobacteriaceae</taxon>
        <taxon>Bryocella</taxon>
    </lineage>
</organism>
<dbReference type="Pfam" id="PF14125">
    <property type="entry name" value="DUF4292"/>
    <property type="match status" value="1"/>
</dbReference>
<evidence type="ECO:0000313" key="1">
    <source>
        <dbReference type="EMBL" id="SEG19471.1"/>
    </source>
</evidence>
<evidence type="ECO:0008006" key="3">
    <source>
        <dbReference type="Google" id="ProtNLM"/>
    </source>
</evidence>